<dbReference type="GeneID" id="59454544"/>
<keyword evidence="2" id="KW-1185">Reference proteome</keyword>
<evidence type="ECO:0000313" key="1">
    <source>
        <dbReference type="EMBL" id="QOR93816.1"/>
    </source>
</evidence>
<dbReference type="OrthoDB" id="379971at2157"/>
<dbReference type="KEGG" id="tcs:IMZ38_03960"/>
<proteinExistence type="predicted"/>
<gene>
    <name evidence="1" type="ORF">IMZ38_03960</name>
</gene>
<dbReference type="RefSeq" id="WP_193435623.1">
    <property type="nucleotide sequence ID" value="NZ_CP063144.1"/>
</dbReference>
<organism evidence="1 2">
    <name type="scientific">Thermosphaera chiliense</name>
    <dbReference type="NCBI Taxonomy" id="3402707"/>
    <lineage>
        <taxon>Archaea</taxon>
        <taxon>Thermoproteota</taxon>
        <taxon>Thermoprotei</taxon>
        <taxon>Desulfurococcales</taxon>
        <taxon>Desulfurococcaceae</taxon>
        <taxon>Thermosphaera</taxon>
    </lineage>
</organism>
<evidence type="ECO:0000313" key="2">
    <source>
        <dbReference type="Proteomes" id="UP000593766"/>
    </source>
</evidence>
<dbReference type="EMBL" id="CP063144">
    <property type="protein sequence ID" value="QOR93816.1"/>
    <property type="molecule type" value="Genomic_DNA"/>
</dbReference>
<reference evidence="1 2" key="1">
    <citation type="submission" date="2020-10" db="EMBL/GenBank/DDBJ databases">
        <title>Complete genome sequence of Thermosphaera aggregans strain 3507.</title>
        <authorList>
            <person name="Zayulina K.S."/>
            <person name="Elcheninov A.G."/>
            <person name="Toshchakov S.V."/>
            <person name="Kublanov I.V."/>
            <person name="Kochetkova T.V."/>
        </authorList>
    </citation>
    <scope>NUCLEOTIDE SEQUENCE [LARGE SCALE GENOMIC DNA]</scope>
    <source>
        <strain evidence="1 2">3507</strain>
    </source>
</reference>
<dbReference type="Proteomes" id="UP000593766">
    <property type="component" value="Chromosome"/>
</dbReference>
<sequence>MSNMSCAELAKTVGLLLSKNAFYGYRAGKSNSKVVMVLENQDLKTELKFLKSHIVFNCDPDNLYLTSIPVYFDSTLWEVIDTLSMLASFISIHRIGKLTIIYEKKSPRNIQVTRIFNKLAYARRVDFTTVSDRLNAAILLGDLLETSEKIRIIKRDYLRRENYEEYQVELEKLSKLLRNAEKLFGPEFTELLKIIGETVEKSGEGLSGEDIIKEIVREKTIYSGWEANTLFITPSDLNINMELDVVSQINAVINRLEKSNIEIFVYIPFKYSFLRSYITLTSRFIIF</sequence>
<name>A0A7M1UNZ8_9CREN</name>
<accession>A0A7M1UNZ8</accession>
<dbReference type="AlphaFoldDB" id="A0A7M1UNZ8"/>
<protein>
    <submittedName>
        <fullName evidence="1">Uncharacterized protein</fullName>
    </submittedName>
</protein>